<keyword evidence="1 4" id="KW-0489">Methyltransferase</keyword>
<protein>
    <submittedName>
        <fullName evidence="7">Protein arginine N-methyltransferase</fullName>
    </submittedName>
</protein>
<dbReference type="PROSITE" id="PS51678">
    <property type="entry name" value="SAM_MT_PRMT"/>
    <property type="match status" value="1"/>
</dbReference>
<dbReference type="SUPFAM" id="SSF53335">
    <property type="entry name" value="S-adenosyl-L-methionine-dependent methyltransferases"/>
    <property type="match status" value="2"/>
</dbReference>
<evidence type="ECO:0000256" key="4">
    <source>
        <dbReference type="PROSITE-ProRule" id="PRU01015"/>
    </source>
</evidence>
<keyword evidence="2 4" id="KW-0808">Transferase</keyword>
<dbReference type="Proteomes" id="UP000887540">
    <property type="component" value="Unplaced"/>
</dbReference>
<feature type="domain" description="Protein arginine N-methyltransferase" evidence="5">
    <location>
        <begin position="125"/>
        <end position="257"/>
    </location>
</feature>
<dbReference type="InterPro" id="IPR055135">
    <property type="entry name" value="PRMT_dom"/>
</dbReference>
<evidence type="ECO:0000256" key="1">
    <source>
        <dbReference type="ARBA" id="ARBA00022603"/>
    </source>
</evidence>
<organism evidence="6 7">
    <name type="scientific">Acrobeloides nanus</name>
    <dbReference type="NCBI Taxonomy" id="290746"/>
    <lineage>
        <taxon>Eukaryota</taxon>
        <taxon>Metazoa</taxon>
        <taxon>Ecdysozoa</taxon>
        <taxon>Nematoda</taxon>
        <taxon>Chromadorea</taxon>
        <taxon>Rhabditida</taxon>
        <taxon>Tylenchina</taxon>
        <taxon>Cephalobomorpha</taxon>
        <taxon>Cephaloboidea</taxon>
        <taxon>Cephalobidae</taxon>
        <taxon>Acrobeloides</taxon>
    </lineage>
</organism>
<dbReference type="PANTHER" id="PTHR11006:SF4">
    <property type="entry name" value="PROTEIN ARGININE N-METHYLTRANSFERASE 7"/>
    <property type="match status" value="1"/>
</dbReference>
<evidence type="ECO:0000256" key="2">
    <source>
        <dbReference type="ARBA" id="ARBA00022679"/>
    </source>
</evidence>
<dbReference type="WBParaSite" id="ACRNAN_scaffold3831.g24054.t1">
    <property type="protein sequence ID" value="ACRNAN_scaffold3831.g24054.t1"/>
    <property type="gene ID" value="ACRNAN_scaffold3831.g24054"/>
</dbReference>
<dbReference type="InterPro" id="IPR029063">
    <property type="entry name" value="SAM-dependent_MTases_sf"/>
</dbReference>
<evidence type="ECO:0000256" key="3">
    <source>
        <dbReference type="ARBA" id="ARBA00022691"/>
    </source>
</evidence>
<dbReference type="Pfam" id="PF22528">
    <property type="entry name" value="PRMT_C"/>
    <property type="match status" value="1"/>
</dbReference>
<name>A0A914DUF9_9BILA</name>
<dbReference type="Gene3D" id="2.70.160.11">
    <property type="entry name" value="Hnrnp arginine n-methyltransferase1"/>
    <property type="match status" value="2"/>
</dbReference>
<dbReference type="GO" id="GO:0032259">
    <property type="term" value="P:methylation"/>
    <property type="evidence" value="ECO:0007669"/>
    <property type="project" value="UniProtKB-KW"/>
</dbReference>
<dbReference type="Gene3D" id="3.40.50.150">
    <property type="entry name" value="Vaccinia Virus protein VP39"/>
    <property type="match status" value="2"/>
</dbReference>
<sequence>MAAEAGADKVTAIEVFSPMAKMAAEIFRDSKFKNTIELISSRSTDLSQSSLTERGNLIVAEVFDTELIGEGALRTFKEAHETLVKRGSRVIPSSARIWILPVESRFLEKFNKTPSMVLKSPCDNCPGSAAVFDVQLSQLSSGNFTALGTPFIAFEFNFEDPDSIQYDEWKTCDFIVSKVAEERAVMNAVLMWWDLDMDGSGKNILSMAPTWFEDNSPWRDHWLQAVYFLPEKRSVVKDESLKICCAHDEYSLWFSTQSSDSVNFMDKPLCKCQMHVTCARSSIFRMNDLEENSSFMKFLNQTCLKKSVVCINEGSLLGLYAAQFASDVTIVDSNPHFRMVLEKYKRFNKITNVVIVESVDEIQEAPSVALSEPFYFSSLSTWNNLRFWFDVERIRTRFPDANFEVFPRCGVLYAMPVEFEHLWKIASKVGVVEGHDLSKFDELCQKARCATDPVVEPQPLWEYASICTGKPVEVARFDITKKLPFENIRFEKIIQATRLGTNAITFWMDWIFTDELIINTGILKHCTAGDCPQWHPGHRQSVHFIEQMPGKGVAEITVSSNFQVEDGDITFQFVL</sequence>
<evidence type="ECO:0000259" key="5">
    <source>
        <dbReference type="Pfam" id="PF22528"/>
    </source>
</evidence>
<accession>A0A914DUF9</accession>
<dbReference type="GO" id="GO:0042054">
    <property type="term" value="F:histone methyltransferase activity"/>
    <property type="evidence" value="ECO:0007669"/>
    <property type="project" value="TreeGrafter"/>
</dbReference>
<reference evidence="7" key="1">
    <citation type="submission" date="2022-11" db="UniProtKB">
        <authorList>
            <consortium name="WormBaseParasite"/>
        </authorList>
    </citation>
    <scope>IDENTIFICATION</scope>
</reference>
<evidence type="ECO:0000313" key="7">
    <source>
        <dbReference type="WBParaSite" id="ACRNAN_scaffold3831.g24054.t1"/>
    </source>
</evidence>
<keyword evidence="6" id="KW-1185">Reference proteome</keyword>
<dbReference type="PANTHER" id="PTHR11006">
    <property type="entry name" value="PROTEIN ARGININE N-METHYLTRANSFERASE"/>
    <property type="match status" value="1"/>
</dbReference>
<dbReference type="AlphaFoldDB" id="A0A914DUF9"/>
<dbReference type="InterPro" id="IPR025799">
    <property type="entry name" value="Arg_MeTrfase"/>
</dbReference>
<proteinExistence type="predicted"/>
<dbReference type="GO" id="GO:0016274">
    <property type="term" value="F:protein-arginine N-methyltransferase activity"/>
    <property type="evidence" value="ECO:0007669"/>
    <property type="project" value="InterPro"/>
</dbReference>
<evidence type="ECO:0000313" key="6">
    <source>
        <dbReference type="Proteomes" id="UP000887540"/>
    </source>
</evidence>
<keyword evidence="3 4" id="KW-0949">S-adenosyl-L-methionine</keyword>